<dbReference type="GO" id="GO:0006355">
    <property type="term" value="P:regulation of DNA-templated transcription"/>
    <property type="evidence" value="ECO:0007669"/>
    <property type="project" value="InterPro"/>
</dbReference>
<evidence type="ECO:0000313" key="1">
    <source>
        <dbReference type="EMBL" id="MDZ7541390.1"/>
    </source>
</evidence>
<proteinExistence type="predicted"/>
<evidence type="ECO:0000313" key="2">
    <source>
        <dbReference type="Proteomes" id="UP001288944"/>
    </source>
</evidence>
<dbReference type="SUPFAM" id="SSF47598">
    <property type="entry name" value="Ribbon-helix-helix"/>
    <property type="match status" value="1"/>
</dbReference>
<gene>
    <name evidence="1" type="ORF">GNF83_08990</name>
</gene>
<protein>
    <submittedName>
        <fullName evidence="1">Uncharacterized protein</fullName>
    </submittedName>
</protein>
<name>A0AAW9K3E6_CLOPF</name>
<reference evidence="1" key="1">
    <citation type="submission" date="2019-11" db="EMBL/GenBank/DDBJ databases">
        <title>Characterization of Clostridium perfringens isolates from swine manure treated agricultural soils.</title>
        <authorList>
            <person name="Wushke S.T."/>
        </authorList>
    </citation>
    <scope>NUCLEOTIDE SEQUENCE</scope>
    <source>
        <strain evidence="1">X62</strain>
    </source>
</reference>
<dbReference type="InterPro" id="IPR010985">
    <property type="entry name" value="Ribbon_hlx_hlx"/>
</dbReference>
<dbReference type="Proteomes" id="UP001288944">
    <property type="component" value="Unassembled WGS sequence"/>
</dbReference>
<organism evidence="1 2">
    <name type="scientific">Clostridium perfringens</name>
    <dbReference type="NCBI Taxonomy" id="1502"/>
    <lineage>
        <taxon>Bacteria</taxon>
        <taxon>Bacillati</taxon>
        <taxon>Bacillota</taxon>
        <taxon>Clostridia</taxon>
        <taxon>Eubacteriales</taxon>
        <taxon>Clostridiaceae</taxon>
        <taxon>Clostridium</taxon>
    </lineage>
</organism>
<dbReference type="RefSeq" id="WP_289129462.1">
    <property type="nucleotide sequence ID" value="NZ_WNUN01000012.1"/>
</dbReference>
<dbReference type="EMBL" id="WNUR01000018">
    <property type="protein sequence ID" value="MDZ7541390.1"/>
    <property type="molecule type" value="Genomic_DNA"/>
</dbReference>
<accession>A0AAW9K3E6</accession>
<dbReference type="AlphaFoldDB" id="A0AAW9K3E6"/>
<comment type="caution">
    <text evidence="1">The sequence shown here is derived from an EMBL/GenBank/DDBJ whole genome shotgun (WGS) entry which is preliminary data.</text>
</comment>
<sequence>MTKKTKAINIRMSEELNKRVEDFCWDNRVRVSSWIREIIEEKLNELEANGGNN</sequence>